<name>A0A3Q3IL88_MONAL</name>
<evidence type="ECO:0000256" key="4">
    <source>
        <dbReference type="ARBA" id="ARBA00022777"/>
    </source>
</evidence>
<dbReference type="GO" id="GO:0005524">
    <property type="term" value="F:ATP binding"/>
    <property type="evidence" value="ECO:0007669"/>
    <property type="project" value="UniProtKB-KW"/>
</dbReference>
<dbReference type="SUPFAM" id="SSF56112">
    <property type="entry name" value="Protein kinase-like (PK-like)"/>
    <property type="match status" value="1"/>
</dbReference>
<proteinExistence type="inferred from homology"/>
<evidence type="ECO:0000256" key="1">
    <source>
        <dbReference type="ARBA" id="ARBA00008874"/>
    </source>
</evidence>
<dbReference type="Ensembl" id="ENSMALT00000005652.1">
    <property type="protein sequence ID" value="ENSMALP00000005527.1"/>
    <property type="gene ID" value="ENSMALG00000003958.1"/>
</dbReference>
<sequence>LEPGYDYQLLSGHLPQDELQLIQPVGSGTYGDVYKVPTPTSQLSSLISLCVQVRTAAVQQEILMMKDCKHSNIVAYYSSYLRREIYMEFCGGGSLQDIYHSETHTQRTTLLFW</sequence>
<keyword evidence="5" id="KW-0067">ATP-binding</keyword>
<keyword evidence="2" id="KW-0723">Serine/threonine-protein kinase</keyword>
<evidence type="ECO:0000259" key="6">
    <source>
        <dbReference type="PROSITE" id="PS50011"/>
    </source>
</evidence>
<evidence type="ECO:0000313" key="8">
    <source>
        <dbReference type="Proteomes" id="UP000261600"/>
    </source>
</evidence>
<accession>A0A3Q3IL88</accession>
<keyword evidence="4" id="KW-0418">Kinase</keyword>
<dbReference type="Proteomes" id="UP000261600">
    <property type="component" value="Unplaced"/>
</dbReference>
<dbReference type="InterPro" id="IPR050629">
    <property type="entry name" value="STE20/SPS1-PAK"/>
</dbReference>
<dbReference type="InterPro" id="IPR011009">
    <property type="entry name" value="Kinase-like_dom_sf"/>
</dbReference>
<evidence type="ECO:0000256" key="2">
    <source>
        <dbReference type="ARBA" id="ARBA00022527"/>
    </source>
</evidence>
<evidence type="ECO:0000256" key="3">
    <source>
        <dbReference type="ARBA" id="ARBA00022741"/>
    </source>
</evidence>
<comment type="similarity">
    <text evidence="1">Belongs to the protein kinase superfamily. STE Ser/Thr protein kinase family. STE20 subfamily.</text>
</comment>
<dbReference type="Gene3D" id="1.10.510.10">
    <property type="entry name" value="Transferase(Phosphotransferase) domain 1"/>
    <property type="match status" value="1"/>
</dbReference>
<dbReference type="PANTHER" id="PTHR48012:SF17">
    <property type="entry name" value="MITOGEN-ACTIVATED PROTEIN KINASE KINASE KINASE KINASE 3"/>
    <property type="match status" value="1"/>
</dbReference>
<dbReference type="PROSITE" id="PS50011">
    <property type="entry name" value="PROTEIN_KINASE_DOM"/>
    <property type="match status" value="1"/>
</dbReference>
<reference evidence="7" key="2">
    <citation type="submission" date="2025-09" db="UniProtKB">
        <authorList>
            <consortium name="Ensembl"/>
        </authorList>
    </citation>
    <scope>IDENTIFICATION</scope>
</reference>
<feature type="domain" description="Protein kinase" evidence="6">
    <location>
        <begin position="19"/>
        <end position="113"/>
    </location>
</feature>
<reference evidence="7" key="1">
    <citation type="submission" date="2025-08" db="UniProtKB">
        <authorList>
            <consortium name="Ensembl"/>
        </authorList>
    </citation>
    <scope>IDENTIFICATION</scope>
</reference>
<keyword evidence="8" id="KW-1185">Reference proteome</keyword>
<organism evidence="7 8">
    <name type="scientific">Monopterus albus</name>
    <name type="common">Swamp eel</name>
    <dbReference type="NCBI Taxonomy" id="43700"/>
    <lineage>
        <taxon>Eukaryota</taxon>
        <taxon>Metazoa</taxon>
        <taxon>Chordata</taxon>
        <taxon>Craniata</taxon>
        <taxon>Vertebrata</taxon>
        <taxon>Euteleostomi</taxon>
        <taxon>Actinopterygii</taxon>
        <taxon>Neopterygii</taxon>
        <taxon>Teleostei</taxon>
        <taxon>Neoteleostei</taxon>
        <taxon>Acanthomorphata</taxon>
        <taxon>Anabantaria</taxon>
        <taxon>Synbranchiformes</taxon>
        <taxon>Synbranchidae</taxon>
        <taxon>Monopterus</taxon>
    </lineage>
</organism>
<protein>
    <recommendedName>
        <fullName evidence="6">Protein kinase domain-containing protein</fullName>
    </recommendedName>
</protein>
<evidence type="ECO:0000313" key="7">
    <source>
        <dbReference type="Ensembl" id="ENSMALP00000005527.1"/>
    </source>
</evidence>
<evidence type="ECO:0000256" key="5">
    <source>
        <dbReference type="ARBA" id="ARBA00022840"/>
    </source>
</evidence>
<dbReference type="GO" id="GO:0005737">
    <property type="term" value="C:cytoplasm"/>
    <property type="evidence" value="ECO:0007669"/>
    <property type="project" value="TreeGrafter"/>
</dbReference>
<dbReference type="InterPro" id="IPR000719">
    <property type="entry name" value="Prot_kinase_dom"/>
</dbReference>
<keyword evidence="3" id="KW-0547">Nucleotide-binding</keyword>
<dbReference type="Pfam" id="PF00069">
    <property type="entry name" value="Pkinase"/>
    <property type="match status" value="1"/>
</dbReference>
<dbReference type="GO" id="GO:0008349">
    <property type="term" value="F:MAP kinase kinase kinase kinase activity"/>
    <property type="evidence" value="ECO:0007669"/>
    <property type="project" value="TreeGrafter"/>
</dbReference>
<dbReference type="AlphaFoldDB" id="A0A3Q3IL88"/>
<keyword evidence="4" id="KW-0808">Transferase</keyword>
<dbReference type="PANTHER" id="PTHR48012">
    <property type="entry name" value="STERILE20-LIKE KINASE, ISOFORM B-RELATED"/>
    <property type="match status" value="1"/>
</dbReference>